<name>A0A061AK41_9MOLU</name>
<dbReference type="Proteomes" id="UP000032434">
    <property type="component" value="Chromosome 1"/>
</dbReference>
<comment type="similarity">
    <text evidence="1">Belongs to the SecB family.</text>
</comment>
<keyword evidence="3" id="KW-1185">Reference proteome</keyword>
<reference evidence="3" key="1">
    <citation type="submission" date="2014-05" db="EMBL/GenBank/DDBJ databases">
        <authorList>
            <person name="Kube M."/>
        </authorList>
    </citation>
    <scope>NUCLEOTIDE SEQUENCE [LARGE SCALE GENOMIC DNA]</scope>
</reference>
<dbReference type="GO" id="GO:0015031">
    <property type="term" value="P:protein transport"/>
    <property type="evidence" value="ECO:0007669"/>
    <property type="project" value="InterPro"/>
</dbReference>
<dbReference type="Pfam" id="PF02556">
    <property type="entry name" value="SecB"/>
    <property type="match status" value="1"/>
</dbReference>
<evidence type="ECO:0000313" key="2">
    <source>
        <dbReference type="EMBL" id="CDR31392.1"/>
    </source>
</evidence>
<dbReference type="InterPro" id="IPR003708">
    <property type="entry name" value="SecB"/>
</dbReference>
<organism evidence="2 3">
    <name type="scientific">Acholeplasma oculi</name>
    <dbReference type="NCBI Taxonomy" id="35623"/>
    <lineage>
        <taxon>Bacteria</taxon>
        <taxon>Bacillati</taxon>
        <taxon>Mycoplasmatota</taxon>
        <taxon>Mollicutes</taxon>
        <taxon>Acholeplasmatales</taxon>
        <taxon>Acholeplasmataceae</taxon>
        <taxon>Acholeplasma</taxon>
    </lineage>
</organism>
<gene>
    <name evidence="2" type="primary">secB</name>
    <name evidence="2" type="ORF">Aocu_13190</name>
</gene>
<dbReference type="STRING" id="35623.Aocu_13190"/>
<dbReference type="InterPro" id="IPR035958">
    <property type="entry name" value="SecB-like_sf"/>
</dbReference>
<dbReference type="OrthoDB" id="384635at2"/>
<dbReference type="AlphaFoldDB" id="A0A061AK41"/>
<dbReference type="GO" id="GO:0051082">
    <property type="term" value="F:unfolded protein binding"/>
    <property type="evidence" value="ECO:0007669"/>
    <property type="project" value="InterPro"/>
</dbReference>
<dbReference type="KEGG" id="aoc:Aocu_13190"/>
<sequence>MMMKVLNTVIQTKSISLKNNHLSGNFKMDPMYTKQIEKTDDKTYVLTLGFNAVNTPDKPFPIDISCHLQAIFTFDDQATELEIENFLQIPAVQIIYPHLRSLVSSITASAYLQPMLLPLVDARVFVNI</sequence>
<dbReference type="HOGENOM" id="CLU_1976676_0_0_14"/>
<dbReference type="PATRIC" id="fig|35623.3.peg.1318"/>
<dbReference type="GO" id="GO:0051262">
    <property type="term" value="P:protein tetramerization"/>
    <property type="evidence" value="ECO:0007669"/>
    <property type="project" value="InterPro"/>
</dbReference>
<dbReference type="SUPFAM" id="SSF54611">
    <property type="entry name" value="SecB-like"/>
    <property type="match status" value="1"/>
</dbReference>
<dbReference type="InParanoid" id="A0A061AK41"/>
<proteinExistence type="inferred from homology"/>
<evidence type="ECO:0000313" key="3">
    <source>
        <dbReference type="Proteomes" id="UP000032434"/>
    </source>
</evidence>
<protein>
    <submittedName>
        <fullName evidence="2">Bacterial protein export chaperone SecB</fullName>
    </submittedName>
</protein>
<dbReference type="Gene3D" id="3.10.420.10">
    <property type="entry name" value="SecB-like"/>
    <property type="match status" value="1"/>
</dbReference>
<evidence type="ECO:0000256" key="1">
    <source>
        <dbReference type="ARBA" id="ARBA00009990"/>
    </source>
</evidence>
<dbReference type="EMBL" id="LK028559">
    <property type="protein sequence ID" value="CDR31392.1"/>
    <property type="molecule type" value="Genomic_DNA"/>
</dbReference>
<accession>A0A061AK41</accession>